<evidence type="ECO:0000256" key="3">
    <source>
        <dbReference type="ARBA" id="ARBA00004651"/>
    </source>
</evidence>
<comment type="function">
    <text evidence="1">Plays a major role in tight junction-specific obliteration of the intercellular space, through calcium-independent cell-adhesion activity.</text>
</comment>
<dbReference type="InterPro" id="IPR003555">
    <property type="entry name" value="Claudin11"/>
</dbReference>
<dbReference type="Gene3D" id="1.20.140.150">
    <property type="match status" value="1"/>
</dbReference>
<organism evidence="16 17">
    <name type="scientific">Takifugu bimaculatus</name>
    <dbReference type="NCBI Taxonomy" id="433685"/>
    <lineage>
        <taxon>Eukaryota</taxon>
        <taxon>Metazoa</taxon>
        <taxon>Chordata</taxon>
        <taxon>Craniata</taxon>
        <taxon>Vertebrata</taxon>
        <taxon>Euteleostomi</taxon>
        <taxon>Actinopterygii</taxon>
        <taxon>Neopterygii</taxon>
        <taxon>Teleostei</taxon>
        <taxon>Neoteleostei</taxon>
        <taxon>Acanthomorphata</taxon>
        <taxon>Eupercaria</taxon>
        <taxon>Tetraodontiformes</taxon>
        <taxon>Tetradontoidea</taxon>
        <taxon>Tetraodontidae</taxon>
        <taxon>Takifugu</taxon>
    </lineage>
</organism>
<gene>
    <name evidence="16" type="ORF">fugu_016849</name>
</gene>
<dbReference type="InterPro" id="IPR006187">
    <property type="entry name" value="Claudin"/>
</dbReference>
<dbReference type="Proteomes" id="UP000516260">
    <property type="component" value="Chromosome 18"/>
</dbReference>
<dbReference type="InterPro" id="IPR004031">
    <property type="entry name" value="PMP22/EMP/MP20/Claudin"/>
</dbReference>
<keyword evidence="12 14" id="KW-0472">Membrane</keyword>
<evidence type="ECO:0000256" key="2">
    <source>
        <dbReference type="ARBA" id="ARBA00004435"/>
    </source>
</evidence>
<comment type="subcellular location">
    <subcellularLocation>
        <location evidence="2">Cell junction</location>
        <location evidence="2">Tight junction</location>
    </subcellularLocation>
    <subcellularLocation>
        <location evidence="3">Cell membrane</location>
        <topology evidence="3">Multi-pass membrane protein</topology>
    </subcellularLocation>
</comment>
<keyword evidence="7" id="KW-1003">Cell membrane</keyword>
<reference evidence="16 17" key="1">
    <citation type="submission" date="2019-04" db="EMBL/GenBank/DDBJ databases">
        <title>The sequence and de novo assembly of Takifugu bimaculatus genome using PacBio and Hi-C technologies.</title>
        <authorList>
            <person name="Xu P."/>
            <person name="Liu B."/>
            <person name="Zhou Z."/>
        </authorList>
    </citation>
    <scope>NUCLEOTIDE SEQUENCE [LARGE SCALE GENOMIC DNA]</scope>
    <source>
        <strain evidence="16">TB-2018</strain>
        <tissue evidence="16">Muscle</tissue>
    </source>
</reference>
<comment type="subunit">
    <text evidence="13">Interacts with tetraspanin-3/TSPAN3. Interacts with OCLN.</text>
</comment>
<dbReference type="GO" id="GO:0005923">
    <property type="term" value="C:bicellular tight junction"/>
    <property type="evidence" value="ECO:0007669"/>
    <property type="project" value="UniProtKB-SubCell"/>
</dbReference>
<feature type="transmembrane region" description="Helical" evidence="14">
    <location>
        <begin position="120"/>
        <end position="143"/>
    </location>
</feature>
<dbReference type="AlphaFoldDB" id="A0A4Z2BW00"/>
<evidence type="ECO:0000313" key="16">
    <source>
        <dbReference type="EMBL" id="TNM95766.1"/>
    </source>
</evidence>
<evidence type="ECO:0000256" key="15">
    <source>
        <dbReference type="SAM" id="SignalP"/>
    </source>
</evidence>
<dbReference type="EMBL" id="SWLE01000010">
    <property type="protein sequence ID" value="TNM95766.1"/>
    <property type="molecule type" value="Genomic_DNA"/>
</dbReference>
<keyword evidence="15" id="KW-0732">Signal</keyword>
<feature type="transmembrane region" description="Helical" evidence="14">
    <location>
        <begin position="83"/>
        <end position="108"/>
    </location>
</feature>
<evidence type="ECO:0000256" key="9">
    <source>
        <dbReference type="ARBA" id="ARBA00022692"/>
    </source>
</evidence>
<evidence type="ECO:0000256" key="12">
    <source>
        <dbReference type="ARBA" id="ARBA00023136"/>
    </source>
</evidence>
<keyword evidence="11 14" id="KW-1133">Transmembrane helix</keyword>
<evidence type="ECO:0000256" key="7">
    <source>
        <dbReference type="ARBA" id="ARBA00022475"/>
    </source>
</evidence>
<keyword evidence="10" id="KW-0965">Cell junction</keyword>
<dbReference type="PANTHER" id="PTHR12002">
    <property type="entry name" value="CLAUDIN"/>
    <property type="match status" value="1"/>
</dbReference>
<evidence type="ECO:0000313" key="17">
    <source>
        <dbReference type="Proteomes" id="UP000516260"/>
    </source>
</evidence>
<proteinExistence type="inferred from homology"/>
<dbReference type="PRINTS" id="PR01077">
    <property type="entry name" value="CLAUDIN"/>
</dbReference>
<keyword evidence="6" id="KW-0796">Tight junction</keyword>
<protein>
    <recommendedName>
        <fullName evidence="5">Claudin-11</fullName>
    </recommendedName>
</protein>
<evidence type="ECO:0000256" key="1">
    <source>
        <dbReference type="ARBA" id="ARBA00002246"/>
    </source>
</evidence>
<accession>A0A4Z2BW00</accession>
<dbReference type="GO" id="GO:0005886">
    <property type="term" value="C:plasma membrane"/>
    <property type="evidence" value="ECO:0007669"/>
    <property type="project" value="UniProtKB-SubCell"/>
</dbReference>
<keyword evidence="9 14" id="KW-0812">Transmembrane</keyword>
<keyword evidence="17" id="KW-1185">Reference proteome</keyword>
<evidence type="ECO:0000256" key="10">
    <source>
        <dbReference type="ARBA" id="ARBA00022949"/>
    </source>
</evidence>
<evidence type="ECO:0000256" key="11">
    <source>
        <dbReference type="ARBA" id="ARBA00022989"/>
    </source>
</evidence>
<feature type="transmembrane region" description="Helical" evidence="14">
    <location>
        <begin position="155"/>
        <end position="178"/>
    </location>
</feature>
<evidence type="ECO:0000256" key="8">
    <source>
        <dbReference type="ARBA" id="ARBA00022553"/>
    </source>
</evidence>
<comment type="similarity">
    <text evidence="4">Belongs to the claudin family.</text>
</comment>
<keyword evidence="8" id="KW-0597">Phosphoprotein</keyword>
<evidence type="ECO:0000256" key="14">
    <source>
        <dbReference type="SAM" id="Phobius"/>
    </source>
</evidence>
<comment type="caution">
    <text evidence="16">The sequence shown here is derived from an EMBL/GenBank/DDBJ whole genome shotgun (WGS) entry which is preliminary data.</text>
</comment>
<dbReference type="GO" id="GO:0005198">
    <property type="term" value="F:structural molecule activity"/>
    <property type="evidence" value="ECO:0007669"/>
    <property type="project" value="InterPro"/>
</dbReference>
<evidence type="ECO:0000256" key="5">
    <source>
        <dbReference type="ARBA" id="ARBA00022050"/>
    </source>
</evidence>
<evidence type="ECO:0000256" key="13">
    <source>
        <dbReference type="ARBA" id="ARBA00046524"/>
    </source>
</evidence>
<sequence>MANSCLQLGGFLVSCLGWMGVVIATSTNEWVNMCKYGLNTCKKMDELEAKGPWAECVISTGLYHCVSLTQILDLPAYIQTTRALMITGSILGFVAVVMLLMSMPCISLGNEAQGSKNRRAVLGGVLVLIVGLCSLVSTVWFPIGAHQQEGLMSFGFSLYAGWIGTVFSLLGGSLLTCCSSDSPPRSFQDNNRFYYSKQGGGNAPCHLRH</sequence>
<name>A0A4Z2BW00_9TELE</name>
<feature type="signal peptide" evidence="15">
    <location>
        <begin position="1"/>
        <end position="24"/>
    </location>
</feature>
<feature type="chain" id="PRO_5021305642" description="Claudin-11" evidence="15">
    <location>
        <begin position="25"/>
        <end position="209"/>
    </location>
</feature>
<evidence type="ECO:0000256" key="4">
    <source>
        <dbReference type="ARBA" id="ARBA00008295"/>
    </source>
</evidence>
<evidence type="ECO:0000256" key="6">
    <source>
        <dbReference type="ARBA" id="ARBA00022427"/>
    </source>
</evidence>
<dbReference type="Pfam" id="PF00822">
    <property type="entry name" value="PMP22_Claudin"/>
    <property type="match status" value="1"/>
</dbReference>
<dbReference type="PRINTS" id="PR01384">
    <property type="entry name" value="CLAUDIN11"/>
</dbReference>